<dbReference type="InterPro" id="IPR011545">
    <property type="entry name" value="DEAD/DEAH_box_helicase_dom"/>
</dbReference>
<evidence type="ECO:0000313" key="7">
    <source>
        <dbReference type="EMBL" id="AJC74766.1"/>
    </source>
</evidence>
<dbReference type="SMART" id="SM00487">
    <property type="entry name" value="DEXDc"/>
    <property type="match status" value="1"/>
</dbReference>
<keyword evidence="1" id="KW-0547">Nucleotide-binding</keyword>
<dbReference type="CDD" id="cd17930">
    <property type="entry name" value="DEXHc_cas3"/>
    <property type="match status" value="1"/>
</dbReference>
<dbReference type="GO" id="GO:0005524">
    <property type="term" value="F:ATP binding"/>
    <property type="evidence" value="ECO:0007669"/>
    <property type="project" value="UniProtKB-KW"/>
</dbReference>
<evidence type="ECO:0000256" key="4">
    <source>
        <dbReference type="ARBA" id="ARBA00022840"/>
    </source>
</evidence>
<dbReference type="GO" id="GO:0004386">
    <property type="term" value="F:helicase activity"/>
    <property type="evidence" value="ECO:0007669"/>
    <property type="project" value="UniProtKB-KW"/>
</dbReference>
<dbReference type="InterPro" id="IPR027417">
    <property type="entry name" value="P-loop_NTPase"/>
</dbReference>
<name>A0A0X1KU93_9THEM</name>
<keyword evidence="8" id="KW-1185">Reference proteome</keyword>
<dbReference type="InterPro" id="IPR054712">
    <property type="entry name" value="Cas3-like_dom"/>
</dbReference>
<dbReference type="Pfam" id="PF22590">
    <property type="entry name" value="Cas3-like_C_2"/>
    <property type="match status" value="1"/>
</dbReference>
<sequence>MTYQTLLGNGFESKLAVFGYFAVRYHHGHLPNFGFVEENPSELEKQFRSVPPSLIEWFEKETGTNLMNFDVKAICRKVQSQISKLSFFTDFTMKDYILLHTLISILVSSDKEDAALKDMIVEIEPKITLDLVQGYIRNIAKDNPMYSLRQRFHEEIDRSLSRIDSKILSITAPTGLGKTLANIKVALSLAKKDTLIVYALPFINIIDQTMELMYKILDGVDHDATVLLPYHHLADPLFSSREYEQSSIQRVIVECWHTQMVITTFVSLFESLFTNRRIPFFYKLLNSVIILDEVQSIPHKYWEPISRILSELTEFGSVVILSTATRPALLKNATSIVKENYGVDLNRTRIHFHGEVGYEEFFDVVEENVKEALRLGQKLLIILNTIKHSREIFEYVLKRFKFDQLFYLSSNVIPKQRLERLRRMKQIDRGPLICVSTQVIEAGVDISFDKVIRDDAPLDSIIQAAGRCNRHFENRMGEVNVYVVKKSENKRSLASYVYDSMLLGITKEVTSNRQVCEEREFSDLVQEYFQKVDNRGNTDKKNLINSFKTLKFEEISNFHLIEDGAQSVPVYVEYDDFAVQLREELNSIMNKDHGLGKFDKLSSIKRILQKMALYTIDVRMSREELTSALIVENGFVVVTRDNLSHWYNDQTGFQRSSSVLMF</sequence>
<dbReference type="InterPro" id="IPR014001">
    <property type="entry name" value="Helicase_ATP-bd"/>
</dbReference>
<dbReference type="NCBIfam" id="TIGR01587">
    <property type="entry name" value="cas3_core"/>
    <property type="match status" value="1"/>
</dbReference>
<evidence type="ECO:0000259" key="6">
    <source>
        <dbReference type="PROSITE" id="PS51192"/>
    </source>
</evidence>
<reference evidence="7 8" key="1">
    <citation type="submission" date="2014-01" db="EMBL/GenBank/DDBJ databases">
        <title>Genome sequencing of Thermotog hypogea.</title>
        <authorList>
            <person name="Zhang X."/>
            <person name="Alvare G."/>
            <person name="Fristensky B."/>
            <person name="Chen L."/>
            <person name="Suen T."/>
            <person name="Chen Q."/>
            <person name="Ma K."/>
        </authorList>
    </citation>
    <scope>NUCLEOTIDE SEQUENCE [LARGE SCALE GENOMIC DNA]</scope>
    <source>
        <strain evidence="7 8">DSM 11164</strain>
    </source>
</reference>
<dbReference type="GO" id="GO:0016787">
    <property type="term" value="F:hydrolase activity"/>
    <property type="evidence" value="ECO:0007669"/>
    <property type="project" value="UniProtKB-KW"/>
</dbReference>
<keyword evidence="2" id="KW-0378">Hydrolase</keyword>
<dbReference type="Gene3D" id="3.40.50.300">
    <property type="entry name" value="P-loop containing nucleotide triphosphate hydrolases"/>
    <property type="match status" value="2"/>
</dbReference>
<dbReference type="SUPFAM" id="SSF52540">
    <property type="entry name" value="P-loop containing nucleoside triphosphate hydrolases"/>
    <property type="match status" value="1"/>
</dbReference>
<keyword evidence="5" id="KW-0051">Antiviral defense</keyword>
<evidence type="ECO:0000256" key="2">
    <source>
        <dbReference type="ARBA" id="ARBA00022801"/>
    </source>
</evidence>
<dbReference type="GO" id="GO:0003676">
    <property type="term" value="F:nucleic acid binding"/>
    <property type="evidence" value="ECO:0007669"/>
    <property type="project" value="InterPro"/>
</dbReference>
<protein>
    <recommendedName>
        <fullName evidence="6">Helicase ATP-binding domain-containing protein</fullName>
    </recommendedName>
</protein>
<dbReference type="GO" id="GO:0051607">
    <property type="term" value="P:defense response to virus"/>
    <property type="evidence" value="ECO:0007669"/>
    <property type="project" value="UniProtKB-KW"/>
</dbReference>
<dbReference type="EMBL" id="CP007141">
    <property type="protein sequence ID" value="AJC74766.1"/>
    <property type="molecule type" value="Genomic_DNA"/>
</dbReference>
<evidence type="ECO:0000313" key="8">
    <source>
        <dbReference type="Proteomes" id="UP000077469"/>
    </source>
</evidence>
<dbReference type="PaxDb" id="1123384-AJ81_05745"/>
<dbReference type="STRING" id="1123384.AJ81_05745"/>
<keyword evidence="3" id="KW-0347">Helicase</keyword>
<organism evidence="7 8">
    <name type="scientific">Pseudothermotoga hypogea DSM 11164 = NBRC 106472</name>
    <dbReference type="NCBI Taxonomy" id="1123384"/>
    <lineage>
        <taxon>Bacteria</taxon>
        <taxon>Thermotogati</taxon>
        <taxon>Thermotogota</taxon>
        <taxon>Thermotogae</taxon>
        <taxon>Thermotogales</taxon>
        <taxon>Thermotogaceae</taxon>
        <taxon>Pseudothermotoga</taxon>
    </lineage>
</organism>
<dbReference type="PROSITE" id="PS51192">
    <property type="entry name" value="HELICASE_ATP_BIND_1"/>
    <property type="match status" value="1"/>
</dbReference>
<dbReference type="PATRIC" id="fig|1123384.7.peg.1151"/>
<dbReference type="SMART" id="SM00490">
    <property type="entry name" value="HELICc"/>
    <property type="match status" value="1"/>
</dbReference>
<dbReference type="KEGG" id="phy:AJ81_05745"/>
<gene>
    <name evidence="7" type="ORF">AJ81_05745</name>
</gene>
<proteinExistence type="predicted"/>
<feature type="domain" description="Helicase ATP-binding" evidence="6">
    <location>
        <begin position="159"/>
        <end position="344"/>
    </location>
</feature>
<dbReference type="Proteomes" id="UP000077469">
    <property type="component" value="Chromosome"/>
</dbReference>
<keyword evidence="4" id="KW-0067">ATP-binding</keyword>
<dbReference type="InterPro" id="IPR006474">
    <property type="entry name" value="Helicase_Cas3_CRISPR-ass_core"/>
</dbReference>
<evidence type="ECO:0000256" key="3">
    <source>
        <dbReference type="ARBA" id="ARBA00022806"/>
    </source>
</evidence>
<evidence type="ECO:0000256" key="1">
    <source>
        <dbReference type="ARBA" id="ARBA00022741"/>
    </source>
</evidence>
<dbReference type="AlphaFoldDB" id="A0A0X1KU93"/>
<dbReference type="Pfam" id="PF00270">
    <property type="entry name" value="DEAD"/>
    <property type="match status" value="1"/>
</dbReference>
<evidence type="ECO:0000256" key="5">
    <source>
        <dbReference type="ARBA" id="ARBA00023118"/>
    </source>
</evidence>
<dbReference type="PANTHER" id="PTHR24031">
    <property type="entry name" value="RNA HELICASE"/>
    <property type="match status" value="1"/>
</dbReference>
<accession>A0A0X1KU93</accession>
<dbReference type="InterPro" id="IPR001650">
    <property type="entry name" value="Helicase_C-like"/>
</dbReference>